<dbReference type="EMBL" id="RYZZ01000042">
    <property type="protein sequence ID" value="RUQ25425.1"/>
    <property type="molecule type" value="Genomic_DNA"/>
</dbReference>
<keyword evidence="3" id="KW-1185">Reference proteome</keyword>
<dbReference type="AlphaFoldDB" id="A0A3S0TX51"/>
<sequence length="84" mass="9455">MGCERNLAGILPFSQLRAIIQIYDRLGEFMIGQLMIWADSYSSTKLNGGGARSMRTGAKEADEEIRRSSLSMSPNTEGKLERRW</sequence>
<accession>A0A3S0TX51</accession>
<evidence type="ECO:0000313" key="2">
    <source>
        <dbReference type="EMBL" id="RUQ25425.1"/>
    </source>
</evidence>
<organism evidence="2 3">
    <name type="scientific">Peribacillus cavernae</name>
    <dbReference type="NCBI Taxonomy" id="1674310"/>
    <lineage>
        <taxon>Bacteria</taxon>
        <taxon>Bacillati</taxon>
        <taxon>Bacillota</taxon>
        <taxon>Bacilli</taxon>
        <taxon>Bacillales</taxon>
        <taxon>Bacillaceae</taxon>
        <taxon>Peribacillus</taxon>
    </lineage>
</organism>
<evidence type="ECO:0000256" key="1">
    <source>
        <dbReference type="SAM" id="MobiDB-lite"/>
    </source>
</evidence>
<name>A0A3S0TX51_9BACI</name>
<dbReference type="Proteomes" id="UP000267430">
    <property type="component" value="Unassembled WGS sequence"/>
</dbReference>
<proteinExistence type="predicted"/>
<dbReference type="RefSeq" id="WP_126866973.1">
    <property type="nucleotide sequence ID" value="NZ_JAUSTX010000014.1"/>
</dbReference>
<feature type="region of interest" description="Disordered" evidence="1">
    <location>
        <begin position="45"/>
        <end position="84"/>
    </location>
</feature>
<gene>
    <name evidence="2" type="ORF">ELQ35_20135</name>
</gene>
<protein>
    <submittedName>
        <fullName evidence="2">Uncharacterized protein</fullName>
    </submittedName>
</protein>
<reference evidence="2 3" key="1">
    <citation type="submission" date="2018-12" db="EMBL/GenBank/DDBJ databases">
        <title>Bacillus chawlae sp. nov., Bacillus glennii sp. nov., and Bacillus saganii sp. nov. Isolated from the Vehicle Assembly Building at Kennedy Space Center where the Viking Spacecraft were Assembled.</title>
        <authorList>
            <person name="Seuylemezian A."/>
            <person name="Vaishampayan P."/>
        </authorList>
    </citation>
    <scope>NUCLEOTIDE SEQUENCE [LARGE SCALE GENOMIC DNA]</scope>
    <source>
        <strain evidence="2 3">L5</strain>
    </source>
</reference>
<feature type="compositionally biased region" description="Basic and acidic residues" evidence="1">
    <location>
        <begin position="57"/>
        <end position="67"/>
    </location>
</feature>
<evidence type="ECO:0000313" key="3">
    <source>
        <dbReference type="Proteomes" id="UP000267430"/>
    </source>
</evidence>
<comment type="caution">
    <text evidence="2">The sequence shown here is derived from an EMBL/GenBank/DDBJ whole genome shotgun (WGS) entry which is preliminary data.</text>
</comment>